<dbReference type="GO" id="GO:0004674">
    <property type="term" value="F:protein serine/threonine kinase activity"/>
    <property type="evidence" value="ECO:0007669"/>
    <property type="project" value="TreeGrafter"/>
</dbReference>
<dbReference type="PANTHER" id="PTHR24361">
    <property type="entry name" value="MITOGEN-ACTIVATED KINASE KINASE KINASE"/>
    <property type="match status" value="1"/>
</dbReference>
<dbReference type="EMBL" id="JAIZPD010000001">
    <property type="protein sequence ID" value="KAH0968648.1"/>
    <property type="molecule type" value="Genomic_DNA"/>
</dbReference>
<dbReference type="PROSITE" id="PS00108">
    <property type="entry name" value="PROTEIN_KINASE_ST"/>
    <property type="match status" value="1"/>
</dbReference>
<name>A0A9P8N550_9HYPO</name>
<dbReference type="Proteomes" id="UP000824596">
    <property type="component" value="Unassembled WGS sequence"/>
</dbReference>
<accession>A0A9P8N550</accession>
<dbReference type="OrthoDB" id="4062651at2759"/>
<feature type="domain" description="Protein kinase" evidence="1">
    <location>
        <begin position="221"/>
        <end position="487"/>
    </location>
</feature>
<comment type="caution">
    <text evidence="2">The sequence shown here is derived from an EMBL/GenBank/DDBJ whole genome shotgun (WGS) entry which is preliminary data.</text>
</comment>
<protein>
    <submittedName>
        <fullName evidence="2">Kinase</fullName>
    </submittedName>
</protein>
<keyword evidence="3" id="KW-1185">Reference proteome</keyword>
<dbReference type="RefSeq" id="XP_044726161.1">
    <property type="nucleotide sequence ID" value="XM_044859761.1"/>
</dbReference>
<reference evidence="2" key="1">
    <citation type="submission" date="2021-09" db="EMBL/GenBank/DDBJ databases">
        <title>A high-quality genome of the endoparasitic fungus Hirsutella rhossiliensis with a comparison of Hirsutella genomes reveals transposable elements contributing to genome size variation.</title>
        <authorList>
            <person name="Lin R."/>
            <person name="Jiao Y."/>
            <person name="Sun X."/>
            <person name="Ling J."/>
            <person name="Xie B."/>
            <person name="Cheng X."/>
        </authorList>
    </citation>
    <scope>NUCLEOTIDE SEQUENCE</scope>
    <source>
        <strain evidence="2">HR02</strain>
    </source>
</reference>
<dbReference type="GO" id="GO:0005524">
    <property type="term" value="F:ATP binding"/>
    <property type="evidence" value="ECO:0007669"/>
    <property type="project" value="InterPro"/>
</dbReference>
<dbReference type="AlphaFoldDB" id="A0A9P8N550"/>
<dbReference type="SMART" id="SM00220">
    <property type="entry name" value="S_TKc"/>
    <property type="match status" value="1"/>
</dbReference>
<dbReference type="SUPFAM" id="SSF56112">
    <property type="entry name" value="Protein kinase-like (PK-like)"/>
    <property type="match status" value="1"/>
</dbReference>
<dbReference type="InterPro" id="IPR053235">
    <property type="entry name" value="Ser_Thr_kinase"/>
</dbReference>
<dbReference type="PROSITE" id="PS50011">
    <property type="entry name" value="PROTEIN_KINASE_DOM"/>
    <property type="match status" value="1"/>
</dbReference>
<evidence type="ECO:0000313" key="3">
    <source>
        <dbReference type="Proteomes" id="UP000824596"/>
    </source>
</evidence>
<gene>
    <name evidence="2" type="ORF">HRG_01290</name>
</gene>
<keyword evidence="2" id="KW-0808">Transferase</keyword>
<sequence>MNNEPGTVFDLFPEPGNHFAAEIVEDDANRDRFRVDPDNVSNRFLRIRLNQSAKILGRLATFGRLPFTNDVMLRNGCFSKTDQCYFDFHPTTRELLLHDISKCDDTQLYSTCQKSSKHIDQSPRQCVVRLDSEYIFQIGSAEFRLIPRRALTEQDKAAFAAERLDFVRQIPEASKTFPFHQAIEELQALDMQSRSSETTARSYNLRRKHPDQRKPGHEITHAHLRDLGSGGQGAVDEVVDLHTGDHFARKVCQFREIPVWQIYGESDFKARIKKEVDLVKKAAHPHIVPYLGHQGWQTGRELEIFMPVYQGNFRILLQQCKLQGKEAVRVMAQSMCYQMLLALEHVHARDIIHRDIKPENILYQGDKFLLTDFGIAKFVDTSRTIVGTRRYMAPEMWMNEEQTTKIDIYALDGQISWKQSQEFLQTLAEQNAPPMASMLELQAADRPTACGLLGQSSRQWSTKAEIKKQKPTLRVEKYTREHKRSEW</sequence>
<evidence type="ECO:0000313" key="2">
    <source>
        <dbReference type="EMBL" id="KAH0968648.1"/>
    </source>
</evidence>
<dbReference type="GeneID" id="68350419"/>
<dbReference type="InterPro" id="IPR011009">
    <property type="entry name" value="Kinase-like_dom_sf"/>
</dbReference>
<dbReference type="Pfam" id="PF00069">
    <property type="entry name" value="Pkinase"/>
    <property type="match status" value="1"/>
</dbReference>
<dbReference type="Gene3D" id="1.10.510.10">
    <property type="entry name" value="Transferase(Phosphotransferase) domain 1"/>
    <property type="match status" value="1"/>
</dbReference>
<dbReference type="InterPro" id="IPR000719">
    <property type="entry name" value="Prot_kinase_dom"/>
</dbReference>
<keyword evidence="2" id="KW-0418">Kinase</keyword>
<dbReference type="CDD" id="cd00180">
    <property type="entry name" value="PKc"/>
    <property type="match status" value="1"/>
</dbReference>
<evidence type="ECO:0000259" key="1">
    <source>
        <dbReference type="PROSITE" id="PS50011"/>
    </source>
</evidence>
<dbReference type="GO" id="GO:0005737">
    <property type="term" value="C:cytoplasm"/>
    <property type="evidence" value="ECO:0007669"/>
    <property type="project" value="TreeGrafter"/>
</dbReference>
<dbReference type="InterPro" id="IPR008271">
    <property type="entry name" value="Ser/Thr_kinase_AS"/>
</dbReference>
<proteinExistence type="predicted"/>
<organism evidence="2 3">
    <name type="scientific">Hirsutella rhossiliensis</name>
    <dbReference type="NCBI Taxonomy" id="111463"/>
    <lineage>
        <taxon>Eukaryota</taxon>
        <taxon>Fungi</taxon>
        <taxon>Dikarya</taxon>
        <taxon>Ascomycota</taxon>
        <taxon>Pezizomycotina</taxon>
        <taxon>Sordariomycetes</taxon>
        <taxon>Hypocreomycetidae</taxon>
        <taxon>Hypocreales</taxon>
        <taxon>Ophiocordycipitaceae</taxon>
        <taxon>Hirsutella</taxon>
    </lineage>
</organism>